<organism evidence="15 16">
    <name type="scientific">Caenorhabditis remanei</name>
    <name type="common">Caenorhabditis vulgaris</name>
    <dbReference type="NCBI Taxonomy" id="31234"/>
    <lineage>
        <taxon>Eukaryota</taxon>
        <taxon>Metazoa</taxon>
        <taxon>Ecdysozoa</taxon>
        <taxon>Nematoda</taxon>
        <taxon>Chromadorea</taxon>
        <taxon>Rhabditida</taxon>
        <taxon>Rhabditina</taxon>
        <taxon>Rhabditomorpha</taxon>
        <taxon>Rhabditoidea</taxon>
        <taxon>Rhabditidae</taxon>
        <taxon>Peloderinae</taxon>
        <taxon>Caenorhabditis</taxon>
    </lineage>
</organism>
<dbReference type="KEGG" id="crq:GCK72_001613"/>
<evidence type="ECO:0000256" key="7">
    <source>
        <dbReference type="ARBA" id="ARBA00022853"/>
    </source>
</evidence>
<dbReference type="FunFam" id="1.10.600.10:FF:000043">
    <property type="entry name" value="Polyprenyl synthetase family protein"/>
    <property type="match status" value="1"/>
</dbReference>
<dbReference type="Gene3D" id="1.10.600.10">
    <property type="entry name" value="Farnesyl Diphosphate Synthase"/>
    <property type="match status" value="1"/>
</dbReference>
<dbReference type="GO" id="GO:0008299">
    <property type="term" value="P:isoprenoid biosynthetic process"/>
    <property type="evidence" value="ECO:0007669"/>
    <property type="project" value="InterPro"/>
</dbReference>
<dbReference type="GO" id="GO:0141221">
    <property type="term" value="F:histone deacetylase activity, hydrolytic mechanism"/>
    <property type="evidence" value="ECO:0007669"/>
    <property type="project" value="UniProtKB-EC"/>
</dbReference>
<reference evidence="15 16" key="1">
    <citation type="submission" date="2019-12" db="EMBL/GenBank/DDBJ databases">
        <title>Chromosome-level assembly of the Caenorhabditis remanei genome.</title>
        <authorList>
            <person name="Teterina A.A."/>
            <person name="Willis J.H."/>
            <person name="Phillips P.C."/>
        </authorList>
    </citation>
    <scope>NUCLEOTIDE SEQUENCE [LARGE SCALE GENOMIC DNA]</scope>
    <source>
        <strain evidence="15 16">PX506</strain>
        <tissue evidence="15">Whole organism</tissue>
    </source>
</reference>
<evidence type="ECO:0000256" key="10">
    <source>
        <dbReference type="ARBA" id="ARBA00023242"/>
    </source>
</evidence>
<feature type="region of interest" description="Disordered" evidence="13">
    <location>
        <begin position="740"/>
        <end position="782"/>
    </location>
</feature>
<dbReference type="Gene3D" id="3.40.800.20">
    <property type="entry name" value="Histone deacetylase domain"/>
    <property type="match status" value="1"/>
</dbReference>
<keyword evidence="5" id="KW-0378">Hydrolase</keyword>
<dbReference type="Pfam" id="PF00850">
    <property type="entry name" value="Hist_deacetyl"/>
    <property type="match status" value="1"/>
</dbReference>
<dbReference type="GeneID" id="9817781"/>
<dbReference type="InterPro" id="IPR023696">
    <property type="entry name" value="Ureohydrolase_dom_sf"/>
</dbReference>
<dbReference type="CDD" id="cd00685">
    <property type="entry name" value="Trans_IPPS_HT"/>
    <property type="match status" value="1"/>
</dbReference>
<proteinExistence type="inferred from homology"/>
<dbReference type="SFLD" id="SFLDS00005">
    <property type="entry name" value="Isoprenoid_Synthase_Type_I"/>
    <property type="match status" value="1"/>
</dbReference>
<dbReference type="PRINTS" id="PR01270">
    <property type="entry name" value="HDASUPER"/>
</dbReference>
<comment type="catalytic activity">
    <reaction evidence="11">
        <text>N(6)-acetyl-L-lysyl-[histone] + H2O = L-lysyl-[histone] + acetate</text>
        <dbReference type="Rhea" id="RHEA:58196"/>
        <dbReference type="Rhea" id="RHEA-COMP:9845"/>
        <dbReference type="Rhea" id="RHEA-COMP:11338"/>
        <dbReference type="ChEBI" id="CHEBI:15377"/>
        <dbReference type="ChEBI" id="CHEBI:29969"/>
        <dbReference type="ChEBI" id="CHEBI:30089"/>
        <dbReference type="ChEBI" id="CHEBI:61930"/>
        <dbReference type="EC" id="3.5.1.98"/>
    </reaction>
</comment>
<evidence type="ECO:0000256" key="5">
    <source>
        <dbReference type="ARBA" id="ARBA00022801"/>
    </source>
</evidence>
<dbReference type="GO" id="GO:0042811">
    <property type="term" value="P:pheromone biosynthetic process"/>
    <property type="evidence" value="ECO:0007669"/>
    <property type="project" value="UniProtKB-ARBA"/>
</dbReference>
<evidence type="ECO:0000256" key="2">
    <source>
        <dbReference type="ARBA" id="ARBA00012111"/>
    </source>
</evidence>
<dbReference type="InterPro" id="IPR000286">
    <property type="entry name" value="HDACs"/>
</dbReference>
<evidence type="ECO:0000256" key="1">
    <source>
        <dbReference type="ARBA" id="ARBA00004123"/>
    </source>
</evidence>
<dbReference type="PANTHER" id="PTHR10625">
    <property type="entry name" value="HISTONE DEACETYLASE HDAC1-RELATED"/>
    <property type="match status" value="1"/>
</dbReference>
<dbReference type="InterPro" id="IPR033749">
    <property type="entry name" value="Polyprenyl_synt_CS"/>
</dbReference>
<dbReference type="SUPFAM" id="SSF48576">
    <property type="entry name" value="Terpenoid synthases"/>
    <property type="match status" value="1"/>
</dbReference>
<evidence type="ECO:0000256" key="8">
    <source>
        <dbReference type="ARBA" id="ARBA00023015"/>
    </source>
</evidence>
<dbReference type="InterPro" id="IPR003084">
    <property type="entry name" value="HDAC_I/II"/>
</dbReference>
<evidence type="ECO:0000313" key="16">
    <source>
        <dbReference type="Proteomes" id="UP000483820"/>
    </source>
</evidence>
<dbReference type="EMBL" id="WUAV01000001">
    <property type="protein sequence ID" value="KAF1769796.1"/>
    <property type="molecule type" value="Genomic_DNA"/>
</dbReference>
<feature type="domain" description="Histone deacetylase" evidence="14">
    <location>
        <begin position="345"/>
        <end position="634"/>
    </location>
</feature>
<keyword evidence="9" id="KW-0804">Transcription</keyword>
<evidence type="ECO:0000259" key="14">
    <source>
        <dbReference type="Pfam" id="PF00850"/>
    </source>
</evidence>
<dbReference type="PROSITE" id="PS00723">
    <property type="entry name" value="POLYPRENYL_SYNTHASE_1"/>
    <property type="match status" value="1"/>
</dbReference>
<dbReference type="PANTHER" id="PTHR10625:SF10">
    <property type="entry name" value="HISTONE DEACETYLASE HDAC1"/>
    <property type="match status" value="1"/>
</dbReference>
<comment type="similarity">
    <text evidence="12">Belongs to the histone deacetylase family. HD Type 1 subfamily.</text>
</comment>
<evidence type="ECO:0000313" key="15">
    <source>
        <dbReference type="EMBL" id="KAF1769796.1"/>
    </source>
</evidence>
<comment type="subcellular location">
    <subcellularLocation>
        <location evidence="1">Nucleus</location>
    </subcellularLocation>
</comment>
<evidence type="ECO:0000256" key="11">
    <source>
        <dbReference type="ARBA" id="ARBA00048287"/>
    </source>
</evidence>
<evidence type="ECO:0000256" key="9">
    <source>
        <dbReference type="ARBA" id="ARBA00023163"/>
    </source>
</evidence>
<evidence type="ECO:0000256" key="3">
    <source>
        <dbReference type="ARBA" id="ARBA00022491"/>
    </source>
</evidence>
<dbReference type="PRINTS" id="PR01271">
    <property type="entry name" value="HISDACETLASE"/>
</dbReference>
<dbReference type="GO" id="GO:0004659">
    <property type="term" value="F:prenyltransferase activity"/>
    <property type="evidence" value="ECO:0007669"/>
    <property type="project" value="InterPro"/>
</dbReference>
<name>A0A6A5HST4_CAERE</name>
<dbReference type="CDD" id="cd09991">
    <property type="entry name" value="HDAC_classI"/>
    <property type="match status" value="1"/>
</dbReference>
<sequence>MFASRKLVEKALGEVKKKFVGVVSAKLPADGMEYDLVQYRCRNLFDNTVIGGKYSRASLCVDTIRALQPHLRDETQELQAVCEAAATLEIIQSFYLIADDIMDNSETRRGKQCWFRREGVGMSAINDAFIMDSFVEDILRLALPGHVNLDRLCEAYRKSKQKTLIGQFLDTSSVNQISSFTWDRYELMVENKTSHYTVFHPLQMALIISDVLAYHGAVKKAAYQIGFLFQSQDDFLDVYGDPTITGKIGTDIQDGKCTWLAVRALQKMHSTPQKSAHLITDFKQSFGSSDPEKIEKIKKIYNELQLREEFRRTNIEMPTSLQHSKPRVSYYYDGDFGNFYYGQGHPMKPHRVRMTHSLIVNYGLYRALNVMRPARASFYEMTRYHSDDYINFLRQVKSDNISTLTDQMTRFSVGEDCPVFDGMYEFCQLSCGGSLAAAAQLNRKESDIAINWMGGLHHAKKSEASGFCYSNDIVLAILELLKVHKRVLYIDIDVHHGDGVEEAFYTTDRVMTVSFHKHGEYFPGTGDLKDVGAGHGKYYALNVPLRDGVDDFTYERIFQTVMGEVMARFQPEAVVLQCGADSLAGDRLGVFNLTTYGHGKCVEYMKSFNVPLLLVGGGGYTIRNVSRCWVYETSIALNLDVADDLPVNDYFEYFIPDYKLHIKPLTTLINFNTPEFIDQTIVSLLENLKQLPHVPSVQMHPTSISSDAVVKTFDQSLRRDHQNDDIRESRFDEDVRVENSSEFYDAREPTSRNTQSNKRQRNMNTAEVEGFKKTRIGEEDDV</sequence>
<dbReference type="Proteomes" id="UP000483820">
    <property type="component" value="Chromosome I"/>
</dbReference>
<dbReference type="InterPro" id="IPR037138">
    <property type="entry name" value="His_deacetylse_dom_sf"/>
</dbReference>
<dbReference type="InterPro" id="IPR000092">
    <property type="entry name" value="Polyprenyl_synt"/>
</dbReference>
<evidence type="ECO:0000256" key="12">
    <source>
        <dbReference type="ARBA" id="ARBA00061569"/>
    </source>
</evidence>
<keyword evidence="4" id="KW-0479">Metal-binding</keyword>
<gene>
    <name evidence="15" type="ORF">GCK72_001613</name>
</gene>
<dbReference type="FunFam" id="3.40.800.20:FF:000001">
    <property type="entry name" value="Histone deacetylase"/>
    <property type="match status" value="1"/>
</dbReference>
<dbReference type="SUPFAM" id="SSF52768">
    <property type="entry name" value="Arginase/deacetylase"/>
    <property type="match status" value="1"/>
</dbReference>
<evidence type="ECO:0000256" key="13">
    <source>
        <dbReference type="SAM" id="MobiDB-lite"/>
    </source>
</evidence>
<keyword evidence="6" id="KW-0460">Magnesium</keyword>
<protein>
    <recommendedName>
        <fullName evidence="2">histone deacetylase</fullName>
        <ecNumber evidence="2">3.5.1.98</ecNumber>
    </recommendedName>
</protein>
<evidence type="ECO:0000256" key="6">
    <source>
        <dbReference type="ARBA" id="ARBA00022842"/>
    </source>
</evidence>
<dbReference type="CTD" id="9817781"/>
<accession>A0A6A5HST4</accession>
<dbReference type="GO" id="GO:0046872">
    <property type="term" value="F:metal ion binding"/>
    <property type="evidence" value="ECO:0007669"/>
    <property type="project" value="UniProtKB-KW"/>
</dbReference>
<keyword evidence="3" id="KW-0678">Repressor</keyword>
<keyword evidence="7" id="KW-0156">Chromatin regulator</keyword>
<feature type="compositionally biased region" description="Basic and acidic residues" evidence="13">
    <location>
        <begin position="769"/>
        <end position="782"/>
    </location>
</feature>
<feature type="compositionally biased region" description="Polar residues" evidence="13">
    <location>
        <begin position="751"/>
        <end position="765"/>
    </location>
</feature>
<dbReference type="AlphaFoldDB" id="A0A6A5HST4"/>
<comment type="caution">
    <text evidence="15">The sequence shown here is derived from an EMBL/GenBank/DDBJ whole genome shotgun (WGS) entry which is preliminary data.</text>
</comment>
<keyword evidence="10" id="KW-0539">Nucleus</keyword>
<evidence type="ECO:0000256" key="4">
    <source>
        <dbReference type="ARBA" id="ARBA00022723"/>
    </source>
</evidence>
<dbReference type="Pfam" id="PF00348">
    <property type="entry name" value="polyprenyl_synt"/>
    <property type="match status" value="1"/>
</dbReference>
<feature type="compositionally biased region" description="Basic and acidic residues" evidence="13">
    <location>
        <begin position="740"/>
        <end position="750"/>
    </location>
</feature>
<dbReference type="GO" id="GO:0031507">
    <property type="term" value="P:heterochromatin formation"/>
    <property type="evidence" value="ECO:0007669"/>
    <property type="project" value="TreeGrafter"/>
</dbReference>
<dbReference type="InterPro" id="IPR023801">
    <property type="entry name" value="His_deacetylse_dom"/>
</dbReference>
<dbReference type="InterPro" id="IPR008949">
    <property type="entry name" value="Isoprenoid_synthase_dom_sf"/>
</dbReference>
<keyword evidence="8" id="KW-0805">Transcription regulation</keyword>
<dbReference type="EC" id="3.5.1.98" evidence="2"/>
<dbReference type="RefSeq" id="XP_003114889.2">
    <property type="nucleotide sequence ID" value="XM_003114841.2"/>
</dbReference>
<dbReference type="GO" id="GO:0016581">
    <property type="term" value="C:NuRD complex"/>
    <property type="evidence" value="ECO:0007669"/>
    <property type="project" value="TreeGrafter"/>
</dbReference>